<dbReference type="SMART" id="SM00354">
    <property type="entry name" value="HTH_LACI"/>
    <property type="match status" value="1"/>
</dbReference>
<evidence type="ECO:0000313" key="6">
    <source>
        <dbReference type="EMBL" id="GAA3042639.1"/>
    </source>
</evidence>
<feature type="region of interest" description="Disordered" evidence="4">
    <location>
        <begin position="1"/>
        <end position="20"/>
    </location>
</feature>
<dbReference type="PANTHER" id="PTHR30146">
    <property type="entry name" value="LACI-RELATED TRANSCRIPTIONAL REPRESSOR"/>
    <property type="match status" value="1"/>
</dbReference>
<dbReference type="Proteomes" id="UP001499930">
    <property type="component" value="Unassembled WGS sequence"/>
</dbReference>
<dbReference type="SUPFAM" id="SSF47413">
    <property type="entry name" value="lambda repressor-like DNA-binding domains"/>
    <property type="match status" value="1"/>
</dbReference>
<dbReference type="InterPro" id="IPR010982">
    <property type="entry name" value="Lambda_DNA-bd_dom_sf"/>
</dbReference>
<dbReference type="Gene3D" id="1.10.260.40">
    <property type="entry name" value="lambda repressor-like DNA-binding domains"/>
    <property type="match status" value="1"/>
</dbReference>
<evidence type="ECO:0000256" key="4">
    <source>
        <dbReference type="SAM" id="MobiDB-lite"/>
    </source>
</evidence>
<evidence type="ECO:0000256" key="1">
    <source>
        <dbReference type="ARBA" id="ARBA00023015"/>
    </source>
</evidence>
<protein>
    <submittedName>
        <fullName evidence="6">LacI family DNA-binding transcriptional regulator</fullName>
    </submittedName>
</protein>
<dbReference type="InterPro" id="IPR028082">
    <property type="entry name" value="Peripla_BP_I"/>
</dbReference>
<sequence>MTAVDDGSRAGRGRGHGAPSMADVARLAGVSPQTVSRVANNRTNVEDATRERVLSAMRALGYQPNSAARALATGRFGTIGVISFTLSRYGNVRTLDGIATAARAAGFSINLVGITAPTHQEFRDAFTRLSTQAVDGVVIIESEVLDMRTLRLPPGVPVVLSDGYGGHSYPVVDSDQAAGARLATEHLLDLGHPTVWHVAGPQDSNSARHRHASWRRTLERAGRQVPRVLFGDWTAGSGHLIGGYLAGRPEVSAVFAANDQMALGVIRALHEAGRAVPGDVSVVGFDDMPESAYFWPGLTSIRQDFDRNGQLCVDILLEQIRTRAEAPGETHLVPVELVVRGSSGPWHGRPGRGTLPESS</sequence>
<reference evidence="7" key="1">
    <citation type="journal article" date="2019" name="Int. J. Syst. Evol. Microbiol.">
        <title>The Global Catalogue of Microorganisms (GCM) 10K type strain sequencing project: providing services to taxonomists for standard genome sequencing and annotation.</title>
        <authorList>
            <consortium name="The Broad Institute Genomics Platform"/>
            <consortium name="The Broad Institute Genome Sequencing Center for Infectious Disease"/>
            <person name="Wu L."/>
            <person name="Ma J."/>
        </authorList>
    </citation>
    <scope>NUCLEOTIDE SEQUENCE [LARGE SCALE GENOMIC DNA]</scope>
    <source>
        <strain evidence="7">JCM 3106</strain>
    </source>
</reference>
<evidence type="ECO:0000256" key="2">
    <source>
        <dbReference type="ARBA" id="ARBA00023125"/>
    </source>
</evidence>
<name>A0ABP6LKW7_9ACTN</name>
<evidence type="ECO:0000259" key="5">
    <source>
        <dbReference type="PROSITE" id="PS50932"/>
    </source>
</evidence>
<proteinExistence type="predicted"/>
<dbReference type="SUPFAM" id="SSF53822">
    <property type="entry name" value="Periplasmic binding protein-like I"/>
    <property type="match status" value="1"/>
</dbReference>
<keyword evidence="2 6" id="KW-0238">DNA-binding</keyword>
<dbReference type="EMBL" id="BAAAWD010000032">
    <property type="protein sequence ID" value="GAA3042639.1"/>
    <property type="molecule type" value="Genomic_DNA"/>
</dbReference>
<accession>A0ABP6LKW7</accession>
<organism evidence="6 7">
    <name type="scientific">Streptosporangium longisporum</name>
    <dbReference type="NCBI Taxonomy" id="46187"/>
    <lineage>
        <taxon>Bacteria</taxon>
        <taxon>Bacillati</taxon>
        <taxon>Actinomycetota</taxon>
        <taxon>Actinomycetes</taxon>
        <taxon>Streptosporangiales</taxon>
        <taxon>Streptosporangiaceae</taxon>
        <taxon>Streptosporangium</taxon>
    </lineage>
</organism>
<dbReference type="CDD" id="cd01392">
    <property type="entry name" value="HTH_LacI"/>
    <property type="match status" value="1"/>
</dbReference>
<dbReference type="InterPro" id="IPR046335">
    <property type="entry name" value="LacI/GalR-like_sensor"/>
</dbReference>
<dbReference type="CDD" id="cd01574">
    <property type="entry name" value="PBP1_LacI"/>
    <property type="match status" value="1"/>
</dbReference>
<dbReference type="Pfam" id="PF13377">
    <property type="entry name" value="Peripla_BP_3"/>
    <property type="match status" value="1"/>
</dbReference>
<comment type="caution">
    <text evidence="6">The sequence shown here is derived from an EMBL/GenBank/DDBJ whole genome shotgun (WGS) entry which is preliminary data.</text>
</comment>
<evidence type="ECO:0000313" key="7">
    <source>
        <dbReference type="Proteomes" id="UP001499930"/>
    </source>
</evidence>
<dbReference type="Pfam" id="PF00356">
    <property type="entry name" value="LacI"/>
    <property type="match status" value="1"/>
</dbReference>
<dbReference type="PANTHER" id="PTHR30146:SF153">
    <property type="entry name" value="LACTOSE OPERON REPRESSOR"/>
    <property type="match status" value="1"/>
</dbReference>
<dbReference type="Gene3D" id="3.40.50.2300">
    <property type="match status" value="2"/>
</dbReference>
<keyword evidence="1" id="KW-0805">Transcription regulation</keyword>
<dbReference type="RefSeq" id="WP_344908512.1">
    <property type="nucleotide sequence ID" value="NZ_BAAAWD010000032.1"/>
</dbReference>
<keyword evidence="3" id="KW-0804">Transcription</keyword>
<keyword evidence="7" id="KW-1185">Reference proteome</keyword>
<dbReference type="GO" id="GO:0003677">
    <property type="term" value="F:DNA binding"/>
    <property type="evidence" value="ECO:0007669"/>
    <property type="project" value="UniProtKB-KW"/>
</dbReference>
<feature type="domain" description="HTH lacI-type" evidence="5">
    <location>
        <begin position="19"/>
        <end position="73"/>
    </location>
</feature>
<dbReference type="PROSITE" id="PS50932">
    <property type="entry name" value="HTH_LACI_2"/>
    <property type="match status" value="1"/>
</dbReference>
<evidence type="ECO:0000256" key="3">
    <source>
        <dbReference type="ARBA" id="ARBA00023163"/>
    </source>
</evidence>
<dbReference type="InterPro" id="IPR000843">
    <property type="entry name" value="HTH_LacI"/>
</dbReference>
<gene>
    <name evidence="6" type="ORF">GCM10017559_84740</name>
</gene>